<keyword evidence="3" id="KW-1185">Reference proteome</keyword>
<evidence type="ECO:0000313" key="2">
    <source>
        <dbReference type="EMBL" id="KAB7503193.1"/>
    </source>
</evidence>
<dbReference type="EMBL" id="SEYY01005675">
    <property type="protein sequence ID" value="KAB7503193.1"/>
    <property type="molecule type" value="Genomic_DNA"/>
</dbReference>
<feature type="region of interest" description="Disordered" evidence="1">
    <location>
        <begin position="202"/>
        <end position="230"/>
    </location>
</feature>
<name>A0A5N5T976_9CRUS</name>
<protein>
    <submittedName>
        <fullName evidence="2">Uncharacterized protein</fullName>
    </submittedName>
</protein>
<sequence>QLLDLIPQPWVSCDYTVVDEQKEFQLTSQRNQHRSSCNFSEDFTTIFDLENTRYCALPSREERYRLIPFVEESSVPIEDKMSNPKAHVLHTGLPLPRVDEKWEEGHQRFEPYELGQMVGLKVHFPGDLTINKFRPRYYGPYKIIQVHPNRVTYIIEADHLGRQYRVHHRQLRKWKLPPEYLRNEFEFRDIMKSDEERQANIREESNLVVEENEEQPQQSFTNPEEEDDEEGFFEGFEVDEKKLKQVKETLFRLTQVQTQLITVVREGLSQEDPEIVVTEEEEEINSFLLWDTSDLLDEAERRWELTQARILSSYIVERESLPNNFNLLDPNRYSTPLLRPEGVEKDGVLENEQENIRITYQNSGSFEGFEPEEPLMIHGVERQIEEIWKILLLFLKNRYQLLDLIPQPWVSCDYTVVDEQKEFQLTSQRNQHRSSCNFSEDFTTIFDLENTRYCALPSREERYRLIPFVEESSVPIEDKMSNPKNETPEEKWGNLVKYLSCPLSHILTDSELEQGLENMFKIESLGIENMNNKSEFDLIQIEKFRE</sequence>
<comment type="caution">
    <text evidence="2">The sequence shown here is derived from an EMBL/GenBank/DDBJ whole genome shotgun (WGS) entry which is preliminary data.</text>
</comment>
<dbReference type="AlphaFoldDB" id="A0A5N5T976"/>
<evidence type="ECO:0000256" key="1">
    <source>
        <dbReference type="SAM" id="MobiDB-lite"/>
    </source>
</evidence>
<feature type="non-terminal residue" evidence="2">
    <location>
        <position position="1"/>
    </location>
</feature>
<feature type="non-terminal residue" evidence="2">
    <location>
        <position position="546"/>
    </location>
</feature>
<organism evidence="2 3">
    <name type="scientific">Armadillidium nasatum</name>
    <dbReference type="NCBI Taxonomy" id="96803"/>
    <lineage>
        <taxon>Eukaryota</taxon>
        <taxon>Metazoa</taxon>
        <taxon>Ecdysozoa</taxon>
        <taxon>Arthropoda</taxon>
        <taxon>Crustacea</taxon>
        <taxon>Multicrustacea</taxon>
        <taxon>Malacostraca</taxon>
        <taxon>Eumalacostraca</taxon>
        <taxon>Peracarida</taxon>
        <taxon>Isopoda</taxon>
        <taxon>Oniscidea</taxon>
        <taxon>Crinocheta</taxon>
        <taxon>Armadillidiidae</taxon>
        <taxon>Armadillidium</taxon>
    </lineage>
</organism>
<evidence type="ECO:0000313" key="3">
    <source>
        <dbReference type="Proteomes" id="UP000326759"/>
    </source>
</evidence>
<accession>A0A5N5T976</accession>
<reference evidence="2 3" key="1">
    <citation type="journal article" date="2019" name="PLoS Biol.">
        <title>Sex chromosomes control vertical transmission of feminizing Wolbachia symbionts in an isopod.</title>
        <authorList>
            <person name="Becking T."/>
            <person name="Chebbi M.A."/>
            <person name="Giraud I."/>
            <person name="Moumen B."/>
            <person name="Laverre T."/>
            <person name="Caubet Y."/>
            <person name="Peccoud J."/>
            <person name="Gilbert C."/>
            <person name="Cordaux R."/>
        </authorList>
    </citation>
    <scope>NUCLEOTIDE SEQUENCE [LARGE SCALE GENOMIC DNA]</scope>
    <source>
        <strain evidence="2">ANa2</strain>
        <tissue evidence="2">Whole body excluding digestive tract and cuticle</tissue>
    </source>
</reference>
<gene>
    <name evidence="2" type="ORF">Anas_13995</name>
</gene>
<dbReference type="Proteomes" id="UP000326759">
    <property type="component" value="Unassembled WGS sequence"/>
</dbReference>
<proteinExistence type="predicted"/>